<dbReference type="EMBL" id="MT143774">
    <property type="protein sequence ID" value="QJB02320.1"/>
    <property type="molecule type" value="Genomic_DNA"/>
</dbReference>
<organism evidence="1">
    <name type="scientific">viral metagenome</name>
    <dbReference type="NCBI Taxonomy" id="1070528"/>
    <lineage>
        <taxon>unclassified sequences</taxon>
        <taxon>metagenomes</taxon>
        <taxon>organismal metagenomes</taxon>
    </lineage>
</organism>
<name>A0A6M3M818_9ZZZZ</name>
<proteinExistence type="predicted"/>
<accession>A0A6M3M818</accession>
<sequence>MLVFWKETFSDGGFVRQGLGADEVVLLLPNGDKIYVTALENGVRVRAVQDTVYPLQIRPESATAIWVELRKRG</sequence>
<reference evidence="1" key="1">
    <citation type="submission" date="2020-03" db="EMBL/GenBank/DDBJ databases">
        <title>The deep terrestrial virosphere.</title>
        <authorList>
            <person name="Holmfeldt K."/>
            <person name="Nilsson E."/>
            <person name="Simone D."/>
            <person name="Lopez-Fernandez M."/>
            <person name="Wu X."/>
            <person name="de Brujin I."/>
            <person name="Lundin D."/>
            <person name="Andersson A."/>
            <person name="Bertilsson S."/>
            <person name="Dopson M."/>
        </authorList>
    </citation>
    <scope>NUCLEOTIDE SEQUENCE</scope>
    <source>
        <strain evidence="1">MM171B01367</strain>
    </source>
</reference>
<dbReference type="AlphaFoldDB" id="A0A6M3M818"/>
<gene>
    <name evidence="1" type="ORF">MM171B01367_0014</name>
</gene>
<protein>
    <submittedName>
        <fullName evidence="1">Uncharacterized protein</fullName>
    </submittedName>
</protein>
<evidence type="ECO:0000313" key="1">
    <source>
        <dbReference type="EMBL" id="QJB02320.1"/>
    </source>
</evidence>